<proteinExistence type="predicted"/>
<gene>
    <name evidence="1" type="ORF">GCM10009810_37850</name>
</gene>
<reference evidence="1 2" key="1">
    <citation type="journal article" date="2019" name="Int. J. Syst. Evol. Microbiol.">
        <title>The Global Catalogue of Microorganisms (GCM) 10K type strain sequencing project: providing services to taxonomists for standard genome sequencing and annotation.</title>
        <authorList>
            <consortium name="The Broad Institute Genomics Platform"/>
            <consortium name="The Broad Institute Genome Sequencing Center for Infectious Disease"/>
            <person name="Wu L."/>
            <person name="Ma J."/>
        </authorList>
    </citation>
    <scope>NUCLEOTIDE SEQUENCE [LARGE SCALE GENOMIC DNA]</scope>
    <source>
        <strain evidence="1 2">JCM 15591</strain>
    </source>
</reference>
<evidence type="ECO:0000313" key="1">
    <source>
        <dbReference type="EMBL" id="GAA1777145.1"/>
    </source>
</evidence>
<evidence type="ECO:0000313" key="2">
    <source>
        <dbReference type="Proteomes" id="UP001501475"/>
    </source>
</evidence>
<accession>A0ABN2L909</accession>
<name>A0ABN2L909_9MICO</name>
<sequence>MRDIAKRVESKDDGMVHAVGTGHGLVGKIDCVVSAPAFIDNVPGRPQEARKIDVHRPCKASRE</sequence>
<dbReference type="Proteomes" id="UP001501475">
    <property type="component" value="Unassembled WGS sequence"/>
</dbReference>
<keyword evidence="2" id="KW-1185">Reference proteome</keyword>
<dbReference type="EMBL" id="BAAAPN010000106">
    <property type="protein sequence ID" value="GAA1777145.1"/>
    <property type="molecule type" value="Genomic_DNA"/>
</dbReference>
<comment type="caution">
    <text evidence="1">The sequence shown here is derived from an EMBL/GenBank/DDBJ whole genome shotgun (WGS) entry which is preliminary data.</text>
</comment>
<organism evidence="1 2">
    <name type="scientific">Nostocoides vanveenii</name>
    <dbReference type="NCBI Taxonomy" id="330835"/>
    <lineage>
        <taxon>Bacteria</taxon>
        <taxon>Bacillati</taxon>
        <taxon>Actinomycetota</taxon>
        <taxon>Actinomycetes</taxon>
        <taxon>Micrococcales</taxon>
        <taxon>Intrasporangiaceae</taxon>
        <taxon>Nostocoides</taxon>
    </lineage>
</organism>
<protein>
    <submittedName>
        <fullName evidence="1">Uncharacterized protein</fullName>
    </submittedName>
</protein>